<dbReference type="VEuPathDB" id="FungiDB:RhiirFUN_007339"/>
<organism evidence="1 2">
    <name type="scientific">Rhizophagus irregularis</name>
    <dbReference type="NCBI Taxonomy" id="588596"/>
    <lineage>
        <taxon>Eukaryota</taxon>
        <taxon>Fungi</taxon>
        <taxon>Fungi incertae sedis</taxon>
        <taxon>Mucoromycota</taxon>
        <taxon>Glomeromycotina</taxon>
        <taxon>Glomeromycetes</taxon>
        <taxon>Glomerales</taxon>
        <taxon>Glomeraceae</taxon>
        <taxon>Rhizophagus</taxon>
    </lineage>
</organism>
<evidence type="ECO:0000313" key="1">
    <source>
        <dbReference type="EMBL" id="CAB5362332.1"/>
    </source>
</evidence>
<evidence type="ECO:0000313" key="2">
    <source>
        <dbReference type="Proteomes" id="UP000684084"/>
    </source>
</evidence>
<accession>A0A915Z4J2</accession>
<dbReference type="AlphaFoldDB" id="A0A915Z4J2"/>
<dbReference type="OrthoDB" id="2346914at2759"/>
<gene>
    <name evidence="1" type="ORF">CHRIB12_LOCUS9041</name>
</gene>
<dbReference type="EMBL" id="CAGKOT010000017">
    <property type="protein sequence ID" value="CAB5362332.1"/>
    <property type="molecule type" value="Genomic_DNA"/>
</dbReference>
<dbReference type="Proteomes" id="UP000684084">
    <property type="component" value="Unassembled WGS sequence"/>
</dbReference>
<sequence length="649" mass="74124">MRTHEYFERKYSEWNLLGFLNEYSTNPFDKCIDEYLKSLEIINSEEGKRQEKASLLLDRYRKASKNFYEIYNDILFLEPRPDYHSARKWEKDRYSSKGLSIVFQNSTFSGTTLSGSISGGNFVNNGQKRGNEENQDKSDYVQMKTKRTKMEHYFPRITHETQNQPFENVDNCTELSGTTLFGVISDQDIGYTTPCPMKKNSTVELPSTTLFDDISDQDTGYTTPCPMKKNSMVKLPSTTLFDDISDQDTRYTTPCPMKKNLTVELPRVTERQNKIHVDIDNPFLEESDFILSIDDIPQGLTFKDENSVDDFYMGDINVSSLFRYYQNQSLKLARDKGLFVETNVHEILSLSSILMLSPNSHSTLMIDSFGSPLLDQIHQELIPTQQVLDSESESKFRKAIKKANKNSRDDAIDWLSAELVNNRNLKKNFGSVILKGLETLPADKIRNEPSETSLITNHLDYIMKDIFQDPDKHIVQWPNTALDESKLRKFEGRTKQPDFVVSVIHQLQTVADTVIGEVSPPAQKANVYKNCNDLIRLGVFMKDCVDFAIDRGAEINVIGFQCVDHTVDFYATNLVNGMYVMVHIGQTTVPVSLKEMLSFVDDIEIFLVYHQKTQNLNGIPLPHQNSTSLSAERETATEAVHSGMDVLNN</sequence>
<name>A0A915Z4J2_9GLOM</name>
<comment type="caution">
    <text evidence="1">The sequence shown here is derived from an EMBL/GenBank/DDBJ whole genome shotgun (WGS) entry which is preliminary data.</text>
</comment>
<reference evidence="1" key="1">
    <citation type="submission" date="2020-05" db="EMBL/GenBank/DDBJ databases">
        <authorList>
            <person name="Rincon C."/>
            <person name="Sanders R I."/>
            <person name="Robbins C."/>
            <person name="Chaturvedi A."/>
        </authorList>
    </citation>
    <scope>NUCLEOTIDE SEQUENCE</scope>
    <source>
        <strain evidence="1">CHB12</strain>
    </source>
</reference>
<protein>
    <submittedName>
        <fullName evidence="1">Uncharacterized protein</fullName>
    </submittedName>
</protein>
<proteinExistence type="predicted"/>